<sequence>MSPQPQEAVGAPLSRVDGRLKVTGKALYALDHTGDHTGDTAVHAVVVDSGIGRGRMTGIDTRAALAQPGVLKVISHLNAPALPYQPNTLSLNPPGERLHVFQDDKVLFHGQPVAVVVATTLEAAQHAADLVTVTYDARQPSTDMADAPAGEPQTYARGDADKALESAAVHMEMTYRTARNHHNAMEPHATIARWDGDQLTVWDKTQWVYGTQMELATVFGLAMESVRVISPFVGGGFGSALRTWPHVIIAALAARQTGRPVKLALTRRQMYFGTGFRPAYEYAVRLGSDRRGRLSAMIHDVRAETSSYETFMESVLTPGQMLYSLPNVRQTYRTVPLDVNTPLYMRGPGYTTASYVIESAMDELAHQLGIDPIELRLRNEPDTDESSGLPFSTRKLRECYAVGAREFGWNRRNPKPRATYDGDWLIGTGMAAGVYNTARNEAQASVRLNADGTALIQSAASDMGPGTYTSQTQLAADALGLTMRDVTFRLGDSLMPPAPPHGGSWTMASVGSAVQDGCDKLRRQAIELAVKDAESPLHGIDPGAVVVRAGRLQVHDDPARGETYQQLLTRNERTHLRTLGSFTPPTGPERFSLYAYSATFAEVAVDARLGLVRVRRMLGVYDVGRIINPELADSQALGGMVGGIGQALLEHTVTDHRDGRIVNANLADYLVPVNADVPSLRAIYLDGDDRNADPIGVKGLGELVAIGAAPAIANAVFHATGRRVRELPITAEALL</sequence>
<evidence type="ECO:0000313" key="4">
    <source>
        <dbReference type="EMBL" id="SEG96156.1"/>
    </source>
</evidence>
<evidence type="ECO:0000259" key="3">
    <source>
        <dbReference type="SMART" id="SM01008"/>
    </source>
</evidence>
<dbReference type="RefSeq" id="WP_103959528.1">
    <property type="nucleotide sequence ID" value="NZ_FNVT01000009.1"/>
</dbReference>
<evidence type="ECO:0000256" key="1">
    <source>
        <dbReference type="ARBA" id="ARBA00022505"/>
    </source>
</evidence>
<dbReference type="Proteomes" id="UP000236732">
    <property type="component" value="Unassembled WGS sequence"/>
</dbReference>
<dbReference type="EMBL" id="FNVT01000009">
    <property type="protein sequence ID" value="SEG96156.1"/>
    <property type="molecule type" value="Genomic_DNA"/>
</dbReference>
<dbReference type="SMART" id="SM01008">
    <property type="entry name" value="Ald_Xan_dh_C"/>
    <property type="match status" value="1"/>
</dbReference>
<dbReference type="InterPro" id="IPR046867">
    <property type="entry name" value="AldOxase/xan_DH_MoCoBD2"/>
</dbReference>
<keyword evidence="5" id="KW-1185">Reference proteome</keyword>
<dbReference type="PANTHER" id="PTHR11908">
    <property type="entry name" value="XANTHINE DEHYDROGENASE"/>
    <property type="match status" value="1"/>
</dbReference>
<dbReference type="AlphaFoldDB" id="A0A1H6EGQ0"/>
<feature type="domain" description="Aldehyde oxidase/xanthine dehydrogenase a/b hammerhead" evidence="3">
    <location>
        <begin position="23"/>
        <end position="139"/>
    </location>
</feature>
<accession>A0A1H6EGQ0</accession>
<dbReference type="Pfam" id="PF20256">
    <property type="entry name" value="MoCoBD_2"/>
    <property type="match status" value="1"/>
</dbReference>
<dbReference type="InterPro" id="IPR008274">
    <property type="entry name" value="AldOxase/xan_DH_MoCoBD1"/>
</dbReference>
<evidence type="ECO:0000256" key="2">
    <source>
        <dbReference type="ARBA" id="ARBA00023002"/>
    </source>
</evidence>
<dbReference type="InterPro" id="IPR000674">
    <property type="entry name" value="Ald_Oxase/Xan_DH_a/b"/>
</dbReference>
<name>A0A1H6EGQ0_9ACTN</name>
<dbReference type="InterPro" id="IPR016208">
    <property type="entry name" value="Ald_Oxase/xanthine_DH-like"/>
</dbReference>
<dbReference type="GO" id="GO:0016491">
    <property type="term" value="F:oxidoreductase activity"/>
    <property type="evidence" value="ECO:0007669"/>
    <property type="project" value="UniProtKB-KW"/>
</dbReference>
<dbReference type="PANTHER" id="PTHR11908:SF132">
    <property type="entry name" value="ALDEHYDE OXIDASE 1-RELATED"/>
    <property type="match status" value="1"/>
</dbReference>
<proteinExistence type="predicted"/>
<evidence type="ECO:0000313" key="5">
    <source>
        <dbReference type="Proteomes" id="UP000236732"/>
    </source>
</evidence>
<dbReference type="Gene3D" id="3.30.365.10">
    <property type="entry name" value="Aldehyde oxidase/xanthine dehydrogenase, molybdopterin binding domain"/>
    <property type="match status" value="4"/>
</dbReference>
<keyword evidence="2" id="KW-0560">Oxidoreductase</keyword>
<dbReference type="SUPFAM" id="SSF56003">
    <property type="entry name" value="Molybdenum cofactor-binding domain"/>
    <property type="match status" value="1"/>
</dbReference>
<dbReference type="OrthoDB" id="9758509at2"/>
<dbReference type="GO" id="GO:0005506">
    <property type="term" value="F:iron ion binding"/>
    <property type="evidence" value="ECO:0007669"/>
    <property type="project" value="InterPro"/>
</dbReference>
<reference evidence="4 5" key="1">
    <citation type="submission" date="2016-10" db="EMBL/GenBank/DDBJ databases">
        <authorList>
            <person name="de Groot N.N."/>
        </authorList>
    </citation>
    <scope>NUCLEOTIDE SEQUENCE [LARGE SCALE GENOMIC DNA]</scope>
    <source>
        <strain evidence="4 5">CGMCC 4.7037</strain>
    </source>
</reference>
<protein>
    <submittedName>
        <fullName evidence="4">Xanthine dehydrogenase YagR molybdenum-binding subunit</fullName>
    </submittedName>
</protein>
<dbReference type="InterPro" id="IPR036856">
    <property type="entry name" value="Ald_Oxase/Xan_DH_a/b_sf"/>
</dbReference>
<dbReference type="Pfam" id="PF01315">
    <property type="entry name" value="Ald_Xan_dh_C"/>
    <property type="match status" value="1"/>
</dbReference>
<dbReference type="Pfam" id="PF02738">
    <property type="entry name" value="MoCoBD_1"/>
    <property type="match status" value="1"/>
</dbReference>
<dbReference type="SUPFAM" id="SSF54665">
    <property type="entry name" value="CO dehydrogenase molybdoprotein N-domain-like"/>
    <property type="match status" value="1"/>
</dbReference>
<keyword evidence="1" id="KW-0500">Molybdenum</keyword>
<dbReference type="Gene3D" id="3.90.1170.50">
    <property type="entry name" value="Aldehyde oxidase/xanthine dehydrogenase, a/b hammerhead"/>
    <property type="match status" value="1"/>
</dbReference>
<organism evidence="4 5">
    <name type="scientific">Nonomuraea solani</name>
    <dbReference type="NCBI Taxonomy" id="1144553"/>
    <lineage>
        <taxon>Bacteria</taxon>
        <taxon>Bacillati</taxon>
        <taxon>Actinomycetota</taxon>
        <taxon>Actinomycetes</taxon>
        <taxon>Streptosporangiales</taxon>
        <taxon>Streptosporangiaceae</taxon>
        <taxon>Nonomuraea</taxon>
    </lineage>
</organism>
<gene>
    <name evidence="4" type="ORF">SAMN05444920_109296</name>
</gene>
<dbReference type="InterPro" id="IPR037165">
    <property type="entry name" value="AldOxase/xan_DH_Mopterin-bd_sf"/>
</dbReference>